<evidence type="ECO:0000313" key="2">
    <source>
        <dbReference type="EMBL" id="PFX14251.1"/>
    </source>
</evidence>
<protein>
    <submittedName>
        <fullName evidence="2">Uncharacterized protein</fullName>
    </submittedName>
</protein>
<proteinExistence type="predicted"/>
<comment type="caution">
    <text evidence="2">The sequence shown here is derived from an EMBL/GenBank/DDBJ whole genome shotgun (WGS) entry which is preliminary data.</text>
</comment>
<gene>
    <name evidence="2" type="ORF">AWC38_SpisGene21608</name>
</gene>
<dbReference type="OrthoDB" id="2428896at2759"/>
<evidence type="ECO:0000313" key="3">
    <source>
        <dbReference type="Proteomes" id="UP000225706"/>
    </source>
</evidence>
<feature type="region of interest" description="Disordered" evidence="1">
    <location>
        <begin position="176"/>
        <end position="198"/>
    </location>
</feature>
<feature type="compositionally biased region" description="Acidic residues" evidence="1">
    <location>
        <begin position="111"/>
        <end position="120"/>
    </location>
</feature>
<organism evidence="2 3">
    <name type="scientific">Stylophora pistillata</name>
    <name type="common">Smooth cauliflower coral</name>
    <dbReference type="NCBI Taxonomy" id="50429"/>
    <lineage>
        <taxon>Eukaryota</taxon>
        <taxon>Metazoa</taxon>
        <taxon>Cnidaria</taxon>
        <taxon>Anthozoa</taxon>
        <taxon>Hexacorallia</taxon>
        <taxon>Scleractinia</taxon>
        <taxon>Astrocoeniina</taxon>
        <taxon>Pocilloporidae</taxon>
        <taxon>Stylophora</taxon>
    </lineage>
</organism>
<feature type="region of interest" description="Disordered" evidence="1">
    <location>
        <begin position="110"/>
        <end position="130"/>
    </location>
</feature>
<reference evidence="3" key="1">
    <citation type="journal article" date="2017" name="bioRxiv">
        <title>Comparative analysis of the genomes of Stylophora pistillata and Acropora digitifera provides evidence for extensive differences between species of corals.</title>
        <authorList>
            <person name="Voolstra C.R."/>
            <person name="Li Y."/>
            <person name="Liew Y.J."/>
            <person name="Baumgarten S."/>
            <person name="Zoccola D."/>
            <person name="Flot J.-F."/>
            <person name="Tambutte S."/>
            <person name="Allemand D."/>
            <person name="Aranda M."/>
        </authorList>
    </citation>
    <scope>NUCLEOTIDE SEQUENCE [LARGE SCALE GENOMIC DNA]</scope>
</reference>
<dbReference type="EMBL" id="LSMT01000814">
    <property type="protein sequence ID" value="PFX14251.1"/>
    <property type="molecule type" value="Genomic_DNA"/>
</dbReference>
<name>A0A2B4R9D1_STYPI</name>
<dbReference type="Proteomes" id="UP000225706">
    <property type="component" value="Unassembled WGS sequence"/>
</dbReference>
<dbReference type="AlphaFoldDB" id="A0A2B4R9D1"/>
<sequence>MRILKISGTVVGIGGIVGTTEDEANDEDISAVDLKKTVDIDGRAVVMAKGVVTSECNAIEGERSVEVLLESVTVGITPCDDVTNTEDTDEDYGVKVPLEAAMVGITACDVSNDEDDDEDKDATGPNGVEVPLESAMLGSTACDVRNDEDNDEDYHASGRNSVELPVESAMVGVTACDVGNGKDDDDEEKDAPDPISDKDACMDKVKCSDDVKCKDGVATLLMNAVDMVVDDDRDDAGFEIPLGALPKTDCCKVKDEIEGEGAVSNSVLEITNPGNDDILGDAVGDNVPNTEIKTAGAKMTHLVTVIALQLCFLCLLAFPDGCNLSFSSSSGSGGKRPHDITSKQGLTGLYNSGVKSVEHVTRPLGGSGGSIGFKHSGVVVTTNSGDRWLVHKGSGYGDSSQTVVTNAKHMSGDWKSSGSQTARPGTRVADYVKAGGSNYNMALDNCHDGSKRMMDVAKPKGKR</sequence>
<evidence type="ECO:0000256" key="1">
    <source>
        <dbReference type="SAM" id="MobiDB-lite"/>
    </source>
</evidence>
<keyword evidence="3" id="KW-1185">Reference proteome</keyword>
<accession>A0A2B4R9D1</accession>